<dbReference type="EMBL" id="JANRMI010000001">
    <property type="protein sequence ID" value="MDG0815293.1"/>
    <property type="molecule type" value="Genomic_DNA"/>
</dbReference>
<evidence type="ECO:0008006" key="3">
    <source>
        <dbReference type="Google" id="ProtNLM"/>
    </source>
</evidence>
<gene>
    <name evidence="1" type="ORF">NWE73_02900</name>
</gene>
<dbReference type="RefSeq" id="WP_277576769.1">
    <property type="nucleotide sequence ID" value="NZ_JANRMI010000001.1"/>
</dbReference>
<protein>
    <recommendedName>
        <fullName evidence="3">DUF1186 domain-containing protein</fullName>
    </recommendedName>
</protein>
<evidence type="ECO:0000313" key="2">
    <source>
        <dbReference type="Proteomes" id="UP001152321"/>
    </source>
</evidence>
<proteinExistence type="predicted"/>
<name>A0ABT6DES7_9BACT</name>
<dbReference type="Proteomes" id="UP001152321">
    <property type="component" value="Unassembled WGS sequence"/>
</dbReference>
<keyword evidence="2" id="KW-1185">Reference proteome</keyword>
<sequence>MKLVSFKTLDAAIELVSTIDSDEDMIKLTDGLFEGQPDLAQFLVDFAEDLNEEAQDLIVIMGLIIWRSVVATYGTLRAMPEEEVISLYEAFEAAMPDDENITEEWFVSLIKNAEEFCQPEVFKYIIAELFQDAPEDSTLTDVENTQLTLGLRFFTQALNELAKEAK</sequence>
<evidence type="ECO:0000313" key="1">
    <source>
        <dbReference type="EMBL" id="MDG0815293.1"/>
    </source>
</evidence>
<comment type="caution">
    <text evidence="1">The sequence shown here is derived from an EMBL/GenBank/DDBJ whole genome shotgun (WGS) entry which is preliminary data.</text>
</comment>
<reference evidence="1" key="1">
    <citation type="submission" date="2022-08" db="EMBL/GenBank/DDBJ databases">
        <title>Novel Bdellovibrio Species Isolated from Svalbard: Designation Bdellovibrio svalbardensis.</title>
        <authorList>
            <person name="Mitchell R.J."/>
            <person name="Choi S.Y."/>
        </authorList>
    </citation>
    <scope>NUCLEOTIDE SEQUENCE</scope>
    <source>
        <strain evidence="1">PAP01</strain>
    </source>
</reference>
<organism evidence="1 2">
    <name type="scientific">Bdellovibrio svalbardensis</name>
    <dbReference type="NCBI Taxonomy" id="2972972"/>
    <lineage>
        <taxon>Bacteria</taxon>
        <taxon>Pseudomonadati</taxon>
        <taxon>Bdellovibrionota</taxon>
        <taxon>Bdellovibrionia</taxon>
        <taxon>Bdellovibrionales</taxon>
        <taxon>Pseudobdellovibrionaceae</taxon>
        <taxon>Bdellovibrio</taxon>
    </lineage>
</organism>
<accession>A0ABT6DES7</accession>